<evidence type="ECO:0000313" key="9">
    <source>
        <dbReference type="EMBL" id="VAX33778.1"/>
    </source>
</evidence>
<feature type="transmembrane region" description="Helical" evidence="7">
    <location>
        <begin position="444"/>
        <end position="466"/>
    </location>
</feature>
<dbReference type="PANTHER" id="PTHR43671:SF13">
    <property type="entry name" value="SERINE_THREONINE-PROTEIN KINASE NEK2"/>
    <property type="match status" value="1"/>
</dbReference>
<dbReference type="InterPro" id="IPR011009">
    <property type="entry name" value="Kinase-like_dom_sf"/>
</dbReference>
<evidence type="ECO:0000256" key="2">
    <source>
        <dbReference type="ARBA" id="ARBA00022679"/>
    </source>
</evidence>
<protein>
    <recommendedName>
        <fullName evidence="1">non-specific serine/threonine protein kinase</fullName>
        <ecNumber evidence="1">2.7.11.1</ecNumber>
    </recommendedName>
</protein>
<dbReference type="EMBL" id="UOGF01000119">
    <property type="protein sequence ID" value="VAX33778.1"/>
    <property type="molecule type" value="Genomic_DNA"/>
</dbReference>
<reference evidence="9" key="1">
    <citation type="submission" date="2018-06" db="EMBL/GenBank/DDBJ databases">
        <authorList>
            <person name="Zhirakovskaya E."/>
        </authorList>
    </citation>
    <scope>NUCLEOTIDE SEQUENCE</scope>
</reference>
<dbReference type="PROSITE" id="PS50011">
    <property type="entry name" value="PROTEIN_KINASE_DOM"/>
    <property type="match status" value="1"/>
</dbReference>
<keyword evidence="5" id="KW-0067">ATP-binding</keyword>
<name>A0A3B1DCQ3_9ZZZZ</name>
<keyword evidence="7" id="KW-0472">Membrane</keyword>
<keyword evidence="3" id="KW-0547">Nucleotide-binding</keyword>
<accession>A0A3B1DCQ3</accession>
<organism evidence="9">
    <name type="scientific">hydrothermal vent metagenome</name>
    <dbReference type="NCBI Taxonomy" id="652676"/>
    <lineage>
        <taxon>unclassified sequences</taxon>
        <taxon>metagenomes</taxon>
        <taxon>ecological metagenomes</taxon>
    </lineage>
</organism>
<dbReference type="PANTHER" id="PTHR43671">
    <property type="entry name" value="SERINE/THREONINE-PROTEIN KINASE NEK"/>
    <property type="match status" value="1"/>
</dbReference>
<dbReference type="SMART" id="SM00220">
    <property type="entry name" value="S_TKc"/>
    <property type="match status" value="1"/>
</dbReference>
<dbReference type="InterPro" id="IPR008271">
    <property type="entry name" value="Ser/Thr_kinase_AS"/>
</dbReference>
<evidence type="ECO:0000256" key="1">
    <source>
        <dbReference type="ARBA" id="ARBA00012513"/>
    </source>
</evidence>
<evidence type="ECO:0000256" key="7">
    <source>
        <dbReference type="SAM" id="Phobius"/>
    </source>
</evidence>
<dbReference type="InterPro" id="IPR000719">
    <property type="entry name" value="Prot_kinase_dom"/>
</dbReference>
<feature type="region of interest" description="Disordered" evidence="6">
    <location>
        <begin position="1"/>
        <end position="27"/>
    </location>
</feature>
<gene>
    <name evidence="9" type="ORF">MNBD_NITROSPIRAE01-896</name>
</gene>
<proteinExistence type="predicted"/>
<evidence type="ECO:0000256" key="6">
    <source>
        <dbReference type="SAM" id="MobiDB-lite"/>
    </source>
</evidence>
<keyword evidence="7" id="KW-1133">Transmembrane helix</keyword>
<dbReference type="InterPro" id="IPR050660">
    <property type="entry name" value="NEK_Ser/Thr_kinase"/>
</dbReference>
<sequence>MTDSNKTDESAPIDPPTQIVSPPSGGDAPSIDWLDLSSPGLVNEYPYDFGRYQILEELGKGGMGVVYKGLQKDLDRLVSIKVILSNRLLVWKNVLRFRSEAKAAASVRHANIVGVYEAGKVLGQHFIAMEYVEGESLAKRNRRCPLNEEEVVRVVARVARAIAHLHLKNIVHLDLKPSNILIDKKDQPFVTDFGLARGLGGRGIGEDTEAIQGTPCYMAPEQARGDETKIGPLCDVYGLGAILYELLTGAPPFKNDDPFETLVKVIEAEPTPLRKIAPNVSKTIEKICLRCLEKKPEKRYASASDLADDLDCFLVGDVVESTASSLLDQVKCWVRRKPALASHLILMGFFLSIEMIWFYVFKIRTAAYHDPLVLIFVLWGLTSVVCEWFHRKARLARPTRFVWAASDVLFLTAVVANAGGITGHLLILLPISLVASGLWFRRSIVWMATGISLFSYVVLVLHASFFRPDVEIFLDHHFIVLAVLFSLGFLVSLMVRRIELLLSYGRRSGPLMHQEG</sequence>
<feature type="transmembrane region" description="Helical" evidence="7">
    <location>
        <begin position="340"/>
        <end position="360"/>
    </location>
</feature>
<keyword evidence="4" id="KW-0418">Kinase</keyword>
<feature type="transmembrane region" description="Helical" evidence="7">
    <location>
        <begin position="372"/>
        <end position="390"/>
    </location>
</feature>
<dbReference type="Pfam" id="PF00069">
    <property type="entry name" value="Pkinase"/>
    <property type="match status" value="1"/>
</dbReference>
<dbReference type="PROSITE" id="PS00108">
    <property type="entry name" value="PROTEIN_KINASE_ST"/>
    <property type="match status" value="1"/>
</dbReference>
<evidence type="ECO:0000259" key="8">
    <source>
        <dbReference type="PROSITE" id="PS50011"/>
    </source>
</evidence>
<feature type="transmembrane region" description="Helical" evidence="7">
    <location>
        <begin position="410"/>
        <end position="432"/>
    </location>
</feature>
<feature type="domain" description="Protein kinase" evidence="8">
    <location>
        <begin position="52"/>
        <end position="314"/>
    </location>
</feature>
<dbReference type="EC" id="2.7.11.1" evidence="1"/>
<dbReference type="SUPFAM" id="SSF56112">
    <property type="entry name" value="Protein kinase-like (PK-like)"/>
    <property type="match status" value="1"/>
</dbReference>
<dbReference type="GO" id="GO:0005524">
    <property type="term" value="F:ATP binding"/>
    <property type="evidence" value="ECO:0007669"/>
    <property type="project" value="UniProtKB-KW"/>
</dbReference>
<keyword evidence="7" id="KW-0812">Transmembrane</keyword>
<evidence type="ECO:0000256" key="3">
    <source>
        <dbReference type="ARBA" id="ARBA00022741"/>
    </source>
</evidence>
<dbReference type="Gene3D" id="1.10.510.10">
    <property type="entry name" value="Transferase(Phosphotransferase) domain 1"/>
    <property type="match status" value="1"/>
</dbReference>
<dbReference type="Gene3D" id="3.30.200.20">
    <property type="entry name" value="Phosphorylase Kinase, domain 1"/>
    <property type="match status" value="1"/>
</dbReference>
<evidence type="ECO:0000256" key="4">
    <source>
        <dbReference type="ARBA" id="ARBA00022777"/>
    </source>
</evidence>
<keyword evidence="2" id="KW-0808">Transferase</keyword>
<dbReference type="AlphaFoldDB" id="A0A3B1DCQ3"/>
<dbReference type="CDD" id="cd14014">
    <property type="entry name" value="STKc_PknB_like"/>
    <property type="match status" value="1"/>
</dbReference>
<feature type="transmembrane region" description="Helical" evidence="7">
    <location>
        <begin position="478"/>
        <end position="498"/>
    </location>
</feature>
<evidence type="ECO:0000256" key="5">
    <source>
        <dbReference type="ARBA" id="ARBA00022840"/>
    </source>
</evidence>
<dbReference type="GO" id="GO:0004674">
    <property type="term" value="F:protein serine/threonine kinase activity"/>
    <property type="evidence" value="ECO:0007669"/>
    <property type="project" value="UniProtKB-EC"/>
</dbReference>